<protein>
    <recommendedName>
        <fullName evidence="2">Isopenicillin N synthase-like Fe(2+) 2OG dioxygenase domain-containing protein</fullName>
    </recommendedName>
</protein>
<dbReference type="InterPro" id="IPR050231">
    <property type="entry name" value="Iron_ascorbate_oxido_reductase"/>
</dbReference>
<keyword evidence="4" id="KW-1185">Reference proteome</keyword>
<dbReference type="RefSeq" id="XP_056543469.1">
    <property type="nucleotide sequence ID" value="XM_056687914.1"/>
</dbReference>
<gene>
    <name evidence="3" type="ORF">N7482_005789</name>
</gene>
<dbReference type="Pfam" id="PF03171">
    <property type="entry name" value="2OG-FeII_Oxy"/>
    <property type="match status" value="1"/>
</dbReference>
<evidence type="ECO:0000313" key="4">
    <source>
        <dbReference type="Proteomes" id="UP001149163"/>
    </source>
</evidence>
<dbReference type="InterPro" id="IPR027443">
    <property type="entry name" value="IPNS-like_sf"/>
</dbReference>
<dbReference type="EMBL" id="JAPQKN010000003">
    <property type="protein sequence ID" value="KAJ5167008.1"/>
    <property type="molecule type" value="Genomic_DNA"/>
</dbReference>
<name>A0A9W9I586_9EURO</name>
<evidence type="ECO:0000256" key="1">
    <source>
        <dbReference type="ARBA" id="ARBA00008056"/>
    </source>
</evidence>
<dbReference type="OrthoDB" id="288590at2759"/>
<comment type="similarity">
    <text evidence="1">Belongs to the iron/ascorbate-dependent oxidoreductase family.</text>
</comment>
<dbReference type="SUPFAM" id="SSF51197">
    <property type="entry name" value="Clavaminate synthase-like"/>
    <property type="match status" value="1"/>
</dbReference>
<dbReference type="Gene3D" id="2.60.120.330">
    <property type="entry name" value="B-lactam Antibiotic, Isopenicillin N Synthase, Chain"/>
    <property type="match status" value="1"/>
</dbReference>
<evidence type="ECO:0000313" key="3">
    <source>
        <dbReference type="EMBL" id="KAJ5167008.1"/>
    </source>
</evidence>
<organism evidence="3 4">
    <name type="scientific">Penicillium canariense</name>
    <dbReference type="NCBI Taxonomy" id="189055"/>
    <lineage>
        <taxon>Eukaryota</taxon>
        <taxon>Fungi</taxon>
        <taxon>Dikarya</taxon>
        <taxon>Ascomycota</taxon>
        <taxon>Pezizomycotina</taxon>
        <taxon>Eurotiomycetes</taxon>
        <taxon>Eurotiomycetidae</taxon>
        <taxon>Eurotiales</taxon>
        <taxon>Aspergillaceae</taxon>
        <taxon>Penicillium</taxon>
    </lineage>
</organism>
<reference evidence="3" key="2">
    <citation type="journal article" date="2023" name="IMA Fungus">
        <title>Comparative genomic study of the Penicillium genus elucidates a diverse pangenome and 15 lateral gene transfer events.</title>
        <authorList>
            <person name="Petersen C."/>
            <person name="Sorensen T."/>
            <person name="Nielsen M.R."/>
            <person name="Sondergaard T.E."/>
            <person name="Sorensen J.L."/>
            <person name="Fitzpatrick D.A."/>
            <person name="Frisvad J.C."/>
            <person name="Nielsen K.L."/>
        </authorList>
    </citation>
    <scope>NUCLEOTIDE SEQUENCE</scope>
    <source>
        <strain evidence="3">IBT 26290</strain>
    </source>
</reference>
<sequence>MSTTDGLPLLDLTGNQDPSTISTLQKALLRYGAFRLWAPELKRAYSPDLLQNARAFFQLPLYVKGETRGYSPLDSELIRGDTPIPKESIYFLRKSDPQDNSPPSGLHDSVMALHDKWKPLKDDLFSMISNDVLDPSVPLTGTSSLDYESLGIHYYDPHTLGNERVYSNPAHMDGGTLTLLIRGSDAHDGLEFADLQSTDKLDSNGIGQEASFLRIPAHPDEVVVLAGTRLQRLFGKDKVRACVHRVRGPVSDKRDEQEARLSITIACALRVSPTP</sequence>
<comment type="caution">
    <text evidence="3">The sequence shown here is derived from an EMBL/GenBank/DDBJ whole genome shotgun (WGS) entry which is preliminary data.</text>
</comment>
<dbReference type="PANTHER" id="PTHR47990">
    <property type="entry name" value="2-OXOGLUTARATE (2OG) AND FE(II)-DEPENDENT OXYGENASE SUPERFAMILY PROTEIN-RELATED"/>
    <property type="match status" value="1"/>
</dbReference>
<evidence type="ECO:0000259" key="2">
    <source>
        <dbReference type="Pfam" id="PF03171"/>
    </source>
</evidence>
<feature type="domain" description="Isopenicillin N synthase-like Fe(2+) 2OG dioxygenase" evidence="2">
    <location>
        <begin position="150"/>
        <end position="266"/>
    </location>
</feature>
<dbReference type="AlphaFoldDB" id="A0A9W9I586"/>
<reference evidence="3" key="1">
    <citation type="submission" date="2022-11" db="EMBL/GenBank/DDBJ databases">
        <authorList>
            <person name="Petersen C."/>
        </authorList>
    </citation>
    <scope>NUCLEOTIDE SEQUENCE</scope>
    <source>
        <strain evidence="3">IBT 26290</strain>
    </source>
</reference>
<accession>A0A9W9I586</accession>
<proteinExistence type="inferred from homology"/>
<dbReference type="GeneID" id="81427090"/>
<dbReference type="InterPro" id="IPR044861">
    <property type="entry name" value="IPNS-like_FE2OG_OXY"/>
</dbReference>
<dbReference type="Proteomes" id="UP001149163">
    <property type="component" value="Unassembled WGS sequence"/>
</dbReference>